<proteinExistence type="predicted"/>
<name>A0A502KSJ7_9GAMM</name>
<dbReference type="Pfam" id="PF06314">
    <property type="entry name" value="ADC"/>
    <property type="match status" value="1"/>
</dbReference>
<dbReference type="SUPFAM" id="SSF160104">
    <property type="entry name" value="Acetoacetate decarboxylase-like"/>
    <property type="match status" value="1"/>
</dbReference>
<dbReference type="AlphaFoldDB" id="A0A502KSJ7"/>
<dbReference type="RefSeq" id="WP_140603526.1">
    <property type="nucleotide sequence ID" value="NZ_SAWY01000021.1"/>
</dbReference>
<evidence type="ECO:0008006" key="3">
    <source>
        <dbReference type="Google" id="ProtNLM"/>
    </source>
</evidence>
<comment type="caution">
    <text evidence="1">The sequence shown here is derived from an EMBL/GenBank/DDBJ whole genome shotgun (WGS) entry which is preliminary data.</text>
</comment>
<gene>
    <name evidence="1" type="ORF">EPA86_10985</name>
</gene>
<protein>
    <recommendedName>
        <fullName evidence="3">Acetoacetate decarboxylase</fullName>
    </recommendedName>
</protein>
<dbReference type="InterPro" id="IPR023375">
    <property type="entry name" value="ADC_dom_sf"/>
</dbReference>
<keyword evidence="2" id="KW-1185">Reference proteome</keyword>
<dbReference type="Proteomes" id="UP000315303">
    <property type="component" value="Unassembled WGS sequence"/>
</dbReference>
<dbReference type="Gene3D" id="2.40.400.10">
    <property type="entry name" value="Acetoacetate decarboxylase-like"/>
    <property type="match status" value="1"/>
</dbReference>
<accession>A0A502KSJ7</accession>
<dbReference type="EMBL" id="SAWY01000021">
    <property type="protein sequence ID" value="TPH14618.1"/>
    <property type="molecule type" value="Genomic_DNA"/>
</dbReference>
<organism evidence="1 2">
    <name type="scientific">Litorilituus lipolyticus</name>
    <dbReference type="NCBI Taxonomy" id="2491017"/>
    <lineage>
        <taxon>Bacteria</taxon>
        <taxon>Pseudomonadati</taxon>
        <taxon>Pseudomonadota</taxon>
        <taxon>Gammaproteobacteria</taxon>
        <taxon>Alteromonadales</taxon>
        <taxon>Colwelliaceae</taxon>
        <taxon>Litorilituus</taxon>
    </lineage>
</organism>
<dbReference type="GO" id="GO:0016829">
    <property type="term" value="F:lyase activity"/>
    <property type="evidence" value="ECO:0007669"/>
    <property type="project" value="InterPro"/>
</dbReference>
<evidence type="ECO:0000313" key="2">
    <source>
        <dbReference type="Proteomes" id="UP000315303"/>
    </source>
</evidence>
<reference evidence="1 2" key="1">
    <citation type="submission" date="2019-01" db="EMBL/GenBank/DDBJ databases">
        <title>Litorilituus lipolytica sp. nov., isolated from intertidal sand of the Yellow Sea in China.</title>
        <authorList>
            <person name="Liu A."/>
        </authorList>
    </citation>
    <scope>NUCLEOTIDE SEQUENCE [LARGE SCALE GENOMIC DNA]</scope>
    <source>
        <strain evidence="1 2">RZ04</strain>
    </source>
</reference>
<dbReference type="InterPro" id="IPR010451">
    <property type="entry name" value="Acetoacetate_decarboxylase"/>
</dbReference>
<dbReference type="OrthoDB" id="2676304at2"/>
<sequence length="287" mass="31774">MKANTIISPELLNNKDDFSAEYFNQFNLRNAASPLKLNKSITKDYLFPTFYGDVSCSIGVFLCDYQAALEQLPNASMKPVKMPGGRALVTISCYEYKKVLGVAPYNEIAVTIPIQVNPSFDLPVLPIIAEKLFSGFGYHVIHMPVTSLENQIRGLKIWGLPKVVNDIDIAIDDKSSTTTAIDEHGNRYLSLTIPTQGKSTQFDVRSNLYSVLNGEMKQSETCFNGNFNVTKNMGQLLSKASKGQAALMLGEGEQADTLRELMINPVPFQTRFCSGMNACFDLPNPNY</sequence>
<evidence type="ECO:0000313" key="1">
    <source>
        <dbReference type="EMBL" id="TPH14618.1"/>
    </source>
</evidence>